<dbReference type="AlphaFoldDB" id="A0A0C2RK95"/>
<comment type="caution">
    <text evidence="1">The sequence shown here is derived from an EMBL/GenBank/DDBJ whole genome shotgun (WGS) entry which is preliminary data.</text>
</comment>
<name>A0A0C2RK95_9BACL</name>
<organism evidence="1 2">
    <name type="scientific">Jeotgalibacillus soli</name>
    <dbReference type="NCBI Taxonomy" id="889306"/>
    <lineage>
        <taxon>Bacteria</taxon>
        <taxon>Bacillati</taxon>
        <taxon>Bacillota</taxon>
        <taxon>Bacilli</taxon>
        <taxon>Bacillales</taxon>
        <taxon>Caryophanaceae</taxon>
        <taxon>Jeotgalibacillus</taxon>
    </lineage>
</organism>
<accession>A0A0C2RK95</accession>
<dbReference type="Proteomes" id="UP000031938">
    <property type="component" value="Unassembled WGS sequence"/>
</dbReference>
<protein>
    <submittedName>
        <fullName evidence="1">Uncharacterized protein</fullName>
    </submittedName>
</protein>
<reference evidence="1 2" key="1">
    <citation type="submission" date="2015-01" db="EMBL/GenBank/DDBJ databases">
        <title>Genome sequencing of Jeotgalibacillus soli.</title>
        <authorList>
            <person name="Goh K.M."/>
            <person name="Chan K.-G."/>
            <person name="Yaakop A.S."/>
            <person name="Ee R."/>
            <person name="Gan H.M."/>
            <person name="Chan C.S."/>
        </authorList>
    </citation>
    <scope>NUCLEOTIDE SEQUENCE [LARGE SCALE GENOMIC DNA]</scope>
    <source>
        <strain evidence="1 2">P9</strain>
    </source>
</reference>
<evidence type="ECO:0000313" key="1">
    <source>
        <dbReference type="EMBL" id="KIL50605.1"/>
    </source>
</evidence>
<dbReference type="PATRIC" id="fig|889306.3.peg.605"/>
<sequence>MDYQKQGIIRKEKLPQWFIDGKDGKEEQGLIADDEEFQCKKAELEAKIRKETKC</sequence>
<evidence type="ECO:0000313" key="2">
    <source>
        <dbReference type="Proteomes" id="UP000031938"/>
    </source>
</evidence>
<keyword evidence="2" id="KW-1185">Reference proteome</keyword>
<gene>
    <name evidence="1" type="ORF">KP78_06060</name>
</gene>
<dbReference type="RefSeq" id="WP_157841432.1">
    <property type="nucleotide sequence ID" value="NZ_JXRP01000008.1"/>
</dbReference>
<proteinExistence type="predicted"/>
<dbReference type="EMBL" id="JXRP01000008">
    <property type="protein sequence ID" value="KIL50605.1"/>
    <property type="molecule type" value="Genomic_DNA"/>
</dbReference>